<dbReference type="EMBL" id="VFOL01000001">
    <property type="protein sequence ID" value="TQL39455.1"/>
    <property type="molecule type" value="Genomic_DNA"/>
</dbReference>
<sequence>MMPSTPHSVDLDTLLRIAAAHEVEGRVGACRHPIRLTGRGLLVEAGTGRVLADTGDRQTITVRCRNRRAARCPACSTLYKLDAFHLIAAGLRDEPTEAVGGVPRPRVFVTVTAPSFGPVHLGPARGGVLRPCHRAGAGCVRWHLPGDPLIGTPIDPGGYDYPGQVLFNAHAGMLWARFTTEARRTLAAVAGLSRREAARQVRMAFAKVAEFQARGVVHFHAIVRLDGPDGLPTPPPTWATIHLLETAIRRAVPVVTVTTPAVVGGRVLRWGRQVDIQPLPSGDLVVARYVAKYATKTAEAVGVDVPPLCCPACRGDGLRPGDDARRWCRVCSGTGRRPGVSLDRLPAHGRVLVETCWRLGGLPDLRGLRLRRWAHQLGYRGHVTSKSLAYSTTFAALRGERQRWRLSRHADAVGVDPTVDLLTVGDWRYTGQLGEDA</sequence>
<comment type="caution">
    <text evidence="2">The sequence shown here is derived from an EMBL/GenBank/DDBJ whole genome shotgun (WGS) entry which is preliminary data.</text>
</comment>
<dbReference type="AlphaFoldDB" id="A0A542XUC2"/>
<dbReference type="EMBL" id="BOQM01000025">
    <property type="protein sequence ID" value="GIM86502.1"/>
    <property type="molecule type" value="Genomic_DNA"/>
</dbReference>
<dbReference type="Proteomes" id="UP000315983">
    <property type="component" value="Unassembled WGS sequence"/>
</dbReference>
<keyword evidence="4" id="KW-1185">Reference proteome</keyword>
<protein>
    <submittedName>
        <fullName evidence="1">Plasmid replication initiator protein</fullName>
    </submittedName>
</protein>
<gene>
    <name evidence="2" type="ORF">FB564_4710</name>
    <name evidence="1" type="ORF">Sar04_32380</name>
</gene>
<dbReference type="Pfam" id="PF20199">
    <property type="entry name" value="RepSA"/>
    <property type="match status" value="1"/>
</dbReference>
<evidence type="ECO:0000313" key="2">
    <source>
        <dbReference type="EMBL" id="TQL39455.1"/>
    </source>
</evidence>
<reference evidence="1 4" key="2">
    <citation type="submission" date="2021-03" db="EMBL/GenBank/DDBJ databases">
        <title>Whole genome shotgun sequence of Salinispora arenicola NBRC 105043.</title>
        <authorList>
            <person name="Komaki H."/>
            <person name="Tamura T."/>
        </authorList>
    </citation>
    <scope>NUCLEOTIDE SEQUENCE [LARGE SCALE GENOMIC DNA]</scope>
    <source>
        <strain evidence="1 4">NBRC 105043</strain>
    </source>
</reference>
<dbReference type="GeneID" id="93773835"/>
<dbReference type="Proteomes" id="UP000677457">
    <property type="component" value="Unassembled WGS sequence"/>
</dbReference>
<dbReference type="InterPro" id="IPR046828">
    <property type="entry name" value="RepSA"/>
</dbReference>
<name>A0A542XUC2_SALAC</name>
<reference evidence="2 3" key="1">
    <citation type="submission" date="2019-06" db="EMBL/GenBank/DDBJ databases">
        <title>Sequencing the genomes of 1000 actinobacteria strains.</title>
        <authorList>
            <person name="Klenk H.-P."/>
        </authorList>
    </citation>
    <scope>NUCLEOTIDE SEQUENCE [LARGE SCALE GENOMIC DNA]</scope>
    <source>
        <strain evidence="2 3">DSM 44819</strain>
    </source>
</reference>
<proteinExistence type="predicted"/>
<accession>A0A542XUC2</accession>
<evidence type="ECO:0000313" key="1">
    <source>
        <dbReference type="EMBL" id="GIM86502.1"/>
    </source>
</evidence>
<organism evidence="2 3">
    <name type="scientific">Salinispora arenicola</name>
    <dbReference type="NCBI Taxonomy" id="168697"/>
    <lineage>
        <taxon>Bacteria</taxon>
        <taxon>Bacillati</taxon>
        <taxon>Actinomycetota</taxon>
        <taxon>Actinomycetes</taxon>
        <taxon>Micromonosporales</taxon>
        <taxon>Micromonosporaceae</taxon>
        <taxon>Salinispora</taxon>
    </lineage>
</organism>
<evidence type="ECO:0000313" key="3">
    <source>
        <dbReference type="Proteomes" id="UP000315983"/>
    </source>
</evidence>
<evidence type="ECO:0000313" key="4">
    <source>
        <dbReference type="Proteomes" id="UP000677457"/>
    </source>
</evidence>
<dbReference type="RefSeq" id="WP_142116659.1">
    <property type="nucleotide sequence ID" value="NZ_BOQM01000025.1"/>
</dbReference>